<comment type="caution">
    <text evidence="2">The sequence shown here is derived from an EMBL/GenBank/DDBJ whole genome shotgun (WGS) entry which is preliminary data.</text>
</comment>
<organism evidence="2 3">
    <name type="scientific">Symbiodinium necroappetens</name>
    <dbReference type="NCBI Taxonomy" id="1628268"/>
    <lineage>
        <taxon>Eukaryota</taxon>
        <taxon>Sar</taxon>
        <taxon>Alveolata</taxon>
        <taxon>Dinophyceae</taxon>
        <taxon>Suessiales</taxon>
        <taxon>Symbiodiniaceae</taxon>
        <taxon>Symbiodinium</taxon>
    </lineage>
</organism>
<keyword evidence="3" id="KW-1185">Reference proteome</keyword>
<proteinExistence type="predicted"/>
<reference evidence="2" key="1">
    <citation type="submission" date="2021-02" db="EMBL/GenBank/DDBJ databases">
        <authorList>
            <person name="Dougan E. K."/>
            <person name="Rhodes N."/>
            <person name="Thang M."/>
            <person name="Chan C."/>
        </authorList>
    </citation>
    <scope>NUCLEOTIDE SEQUENCE</scope>
</reference>
<dbReference type="AlphaFoldDB" id="A0A812ZSU9"/>
<dbReference type="EMBL" id="CAJNJA010049503">
    <property type="protein sequence ID" value="CAE7837510.1"/>
    <property type="molecule type" value="Genomic_DNA"/>
</dbReference>
<evidence type="ECO:0000313" key="2">
    <source>
        <dbReference type="EMBL" id="CAE7837510.1"/>
    </source>
</evidence>
<gene>
    <name evidence="2" type="ORF">SNEC2469_LOCUS25239</name>
</gene>
<dbReference type="Proteomes" id="UP000601435">
    <property type="component" value="Unassembled WGS sequence"/>
</dbReference>
<feature type="region of interest" description="Disordered" evidence="1">
    <location>
        <begin position="70"/>
        <end position="102"/>
    </location>
</feature>
<evidence type="ECO:0000313" key="3">
    <source>
        <dbReference type="Proteomes" id="UP000601435"/>
    </source>
</evidence>
<evidence type="ECO:0000256" key="1">
    <source>
        <dbReference type="SAM" id="MobiDB-lite"/>
    </source>
</evidence>
<feature type="non-terminal residue" evidence="2">
    <location>
        <position position="1"/>
    </location>
</feature>
<name>A0A812ZSU9_9DINO</name>
<protein>
    <submittedName>
        <fullName evidence="2">Uncharacterized protein</fullName>
    </submittedName>
</protein>
<accession>A0A812ZSU9</accession>
<sequence length="102" mass="12130">EVESQRTADRGEHAKQMALLSNECQKKMDELSAHNTRILDKVVKERQFAEDKSENHLKLYEATRAELTKEKEHREYERQKRHRLQKELEDLKAAKMPKTNAK</sequence>